<feature type="compositionally biased region" description="Low complexity" evidence="2">
    <location>
        <begin position="137"/>
        <end position="149"/>
    </location>
</feature>
<dbReference type="Gene3D" id="3.40.50.300">
    <property type="entry name" value="P-loop containing nucleotide triphosphate hydrolases"/>
    <property type="match status" value="1"/>
</dbReference>
<feature type="repeat" description="TPR" evidence="1">
    <location>
        <begin position="1202"/>
        <end position="1235"/>
    </location>
</feature>
<dbReference type="SMART" id="SM00028">
    <property type="entry name" value="TPR"/>
    <property type="match status" value="2"/>
</dbReference>
<dbReference type="Pfam" id="PF00931">
    <property type="entry name" value="NB-ARC"/>
    <property type="match status" value="1"/>
</dbReference>
<keyword evidence="1" id="KW-0802">TPR repeat</keyword>
<dbReference type="SMART" id="SM00382">
    <property type="entry name" value="AAA"/>
    <property type="match status" value="1"/>
</dbReference>
<feature type="region of interest" description="Disordered" evidence="2">
    <location>
        <begin position="568"/>
        <end position="598"/>
    </location>
</feature>
<dbReference type="InterPro" id="IPR056681">
    <property type="entry name" value="DUF7779"/>
</dbReference>
<sequence length="1425" mass="160352">MEGTLTLREWSGPNTLRNQNLREKAPLAAQFEDCAQAVKQIHTAISADPESSAVQETSLRPMIERCLGRLTTWGHDTGASSRVLDHSLRRASKPRSNTMMLLKELHKLVLDAIESLPTAFEGAEGFGERPTEEFLEPPTSALASPPASSDHAEKQELEAILGVGNYDNGLNPEVYLAEAQEIIDDLSDLRSTLLDPYDDDDPESLPDTEHFAATDLQYAQNAFPPAASFLVDRLVAANRRRRRYISRLREDAGGIAGKPVATSRAPEAGDVVSAPSAPKSTRKIHSIARVQGYRRSARVSASEGASKTTPSTVGAETSLFSHEATHEKESISSCIPTDNGAIVPELQPPGPPVNLNDDKNIPFQCQYCQFEVPLELDKLHMALDDWVAHFYLDLQPYVCTYDGCSRAHKLFGHKHEWFQHELDYHRTHQAWYCANSGCEMEFETRPLFEQHLDSKHPEVIASDPTFLNIIIKNCQRLSVKSQPCPQTECPLCGAAYKEAVTDWKDHIAYHLEQFALLAIGEDDGPLLEEEENRDVRVASYVDEMKARFPSLPQGTTTGNAPATAIHSSLRPEESNNPHNLTDTSNEMAGSGGVEGRPHREREPLWENKVDEYITKQLEEDQVDSPEMVETTWLHVPSRNDEFVGRDNDLQRLGEFMCQTGHICVVSGRGGIGKTATAVEYARRYETHYGGVIWIEAETPGGLADKYNSIGTKLFTLDPESGQDSLSFTLTVRGMLEQWDRRWLLIFDNVESWEDIARYIPRGLPKTKGSVLITTRQQDLIKVDSRALQKVFHRIELEPLSPGEGGTFLVRSIHPHMAPEDICGHADYPLAVETAERVERLPLALIMVAGYAKVSRASLEDFLEIWDEKTAFRAKHAHRNALIDKEGLDRSIDLLWDIGINELSVPARNLLEILAFLDPENIQKDLLVGDHNEEFLEFLNSTEATQYRRMTRHLSGRKLIEVRGPEDGHAAAAGGGGESYRIHRLLQRKIILDVGAQLKFDSAMTKATRLVRKRFPRAPPTQAPAPQNKQRCKRYMAHAFSLLRAFNEAKEFFPGIEQTAELAGLFYDAGFYIWDCQATEHDGLAFLDAAESILDSVHVDAGPMDPRRADIHCMSGLLRNSMGCQERDESLRRLRLALDIRMHVYKQGPYTRDVDVLLQNAATDYAILLLNGYGLAKPEVIFGKCLEHYRAWGTEEEIPFEYSKYYYNMGVVHMCSGRMDEAIAFLRKSVDLVKAFNGKEGQYWDNTFMLACAFCATGNIEKALRKHLRSLTEKLEQLGKHSKRTILSTYAVGEMYGYIGDLPAAIDYMERCIELATASHWTEEALGRARLHLAYLYRRHGVNAEEADMLEAKAMEVLNKYRGFVTDWVLRSGEPLLMLDDLQPTDEGRYIGPSMLQVLWARREGRKTITFLRRLDDKEVTMKTGL</sequence>
<dbReference type="SMART" id="SM00355">
    <property type="entry name" value="ZnF_C2H2"/>
    <property type="match status" value="3"/>
</dbReference>
<dbReference type="InterPro" id="IPR002182">
    <property type="entry name" value="NB-ARC"/>
</dbReference>
<proteinExistence type="predicted"/>
<dbReference type="InterPro" id="IPR013087">
    <property type="entry name" value="Znf_C2H2_type"/>
</dbReference>
<evidence type="ECO:0000313" key="5">
    <source>
        <dbReference type="EMBL" id="KAK0738770.1"/>
    </source>
</evidence>
<evidence type="ECO:0008006" key="7">
    <source>
        <dbReference type="Google" id="ProtNLM"/>
    </source>
</evidence>
<evidence type="ECO:0000313" key="6">
    <source>
        <dbReference type="Proteomes" id="UP001172155"/>
    </source>
</evidence>
<evidence type="ECO:0000259" key="3">
    <source>
        <dbReference type="SMART" id="SM00355"/>
    </source>
</evidence>
<dbReference type="Proteomes" id="UP001172155">
    <property type="component" value="Unassembled WGS sequence"/>
</dbReference>
<keyword evidence="6" id="KW-1185">Reference proteome</keyword>
<dbReference type="PANTHER" id="PTHR35391">
    <property type="entry name" value="C2H2-TYPE DOMAIN-CONTAINING PROTEIN-RELATED"/>
    <property type="match status" value="1"/>
</dbReference>
<dbReference type="EMBL" id="JAUKUD010000007">
    <property type="protein sequence ID" value="KAK0738770.1"/>
    <property type="molecule type" value="Genomic_DNA"/>
</dbReference>
<feature type="compositionally biased region" description="Polar residues" evidence="2">
    <location>
        <begin position="576"/>
        <end position="587"/>
    </location>
</feature>
<dbReference type="Gene3D" id="1.25.40.10">
    <property type="entry name" value="Tetratricopeptide repeat domain"/>
    <property type="match status" value="1"/>
</dbReference>
<evidence type="ECO:0000256" key="1">
    <source>
        <dbReference type="PROSITE-ProRule" id="PRU00339"/>
    </source>
</evidence>
<reference evidence="5" key="1">
    <citation type="submission" date="2023-06" db="EMBL/GenBank/DDBJ databases">
        <title>Genome-scale phylogeny and comparative genomics of the fungal order Sordariales.</title>
        <authorList>
            <consortium name="Lawrence Berkeley National Laboratory"/>
            <person name="Hensen N."/>
            <person name="Bonometti L."/>
            <person name="Westerberg I."/>
            <person name="Brannstrom I.O."/>
            <person name="Guillou S."/>
            <person name="Cros-Aarteil S."/>
            <person name="Calhoun S."/>
            <person name="Haridas S."/>
            <person name="Kuo A."/>
            <person name="Mondo S."/>
            <person name="Pangilinan J."/>
            <person name="Riley R."/>
            <person name="LaButti K."/>
            <person name="Andreopoulos B."/>
            <person name="Lipzen A."/>
            <person name="Chen C."/>
            <person name="Yanf M."/>
            <person name="Daum C."/>
            <person name="Ng V."/>
            <person name="Clum A."/>
            <person name="Steindorff A."/>
            <person name="Ohm R."/>
            <person name="Martin F."/>
            <person name="Silar P."/>
            <person name="Natvig D."/>
            <person name="Lalanne C."/>
            <person name="Gautier V."/>
            <person name="Ament-velasquez S.L."/>
            <person name="Kruys A."/>
            <person name="Hutchinson M.I."/>
            <person name="Powell A.J."/>
            <person name="Barry K."/>
            <person name="Miller A.N."/>
            <person name="Grigoriev I.V."/>
            <person name="Debuchy R."/>
            <person name="Gladieux P."/>
            <person name="Thoren M.H."/>
            <person name="Johannesson H."/>
        </authorList>
    </citation>
    <scope>NUCLEOTIDE SEQUENCE</scope>
    <source>
        <strain evidence="5">SMH3187-1</strain>
    </source>
</reference>
<dbReference type="PANTHER" id="PTHR35391:SF7">
    <property type="entry name" value="C2H2-TYPE DOMAIN-CONTAINING PROTEIN"/>
    <property type="match status" value="1"/>
</dbReference>
<dbReference type="InterPro" id="IPR003593">
    <property type="entry name" value="AAA+_ATPase"/>
</dbReference>
<name>A0AA40EG65_9PEZI</name>
<evidence type="ECO:0000259" key="4">
    <source>
        <dbReference type="SMART" id="SM00382"/>
    </source>
</evidence>
<accession>A0AA40EG65</accession>
<evidence type="ECO:0000256" key="2">
    <source>
        <dbReference type="SAM" id="MobiDB-lite"/>
    </source>
</evidence>
<dbReference type="InterPro" id="IPR011990">
    <property type="entry name" value="TPR-like_helical_dom_sf"/>
</dbReference>
<dbReference type="SUPFAM" id="SSF52540">
    <property type="entry name" value="P-loop containing nucleoside triphosphate hydrolases"/>
    <property type="match status" value="1"/>
</dbReference>
<feature type="region of interest" description="Disordered" evidence="2">
    <location>
        <begin position="257"/>
        <end position="283"/>
    </location>
</feature>
<feature type="domain" description="C2H2-type" evidence="3">
    <location>
        <begin position="431"/>
        <end position="456"/>
    </location>
</feature>
<comment type="caution">
    <text evidence="5">The sequence shown here is derived from an EMBL/GenBank/DDBJ whole genome shotgun (WGS) entry which is preliminary data.</text>
</comment>
<dbReference type="PROSITE" id="PS50005">
    <property type="entry name" value="TPR"/>
    <property type="match status" value="1"/>
</dbReference>
<dbReference type="InterPro" id="IPR027417">
    <property type="entry name" value="P-loop_NTPase"/>
</dbReference>
<dbReference type="Pfam" id="PF13181">
    <property type="entry name" value="TPR_8"/>
    <property type="match status" value="1"/>
</dbReference>
<dbReference type="SUPFAM" id="SSF48452">
    <property type="entry name" value="TPR-like"/>
    <property type="match status" value="1"/>
</dbReference>
<protein>
    <recommendedName>
        <fullName evidence="7">C2H2-type domain-containing protein</fullName>
    </recommendedName>
</protein>
<dbReference type="InterPro" id="IPR019734">
    <property type="entry name" value="TPR_rpt"/>
</dbReference>
<gene>
    <name evidence="5" type="ORF">B0T18DRAFT_433523</name>
</gene>
<dbReference type="Pfam" id="PF25000">
    <property type="entry name" value="DUF7779"/>
    <property type="match status" value="1"/>
</dbReference>
<dbReference type="GO" id="GO:0043531">
    <property type="term" value="F:ADP binding"/>
    <property type="evidence" value="ECO:0007669"/>
    <property type="project" value="InterPro"/>
</dbReference>
<feature type="domain" description="AAA+ ATPase" evidence="4">
    <location>
        <begin position="659"/>
        <end position="800"/>
    </location>
</feature>
<feature type="domain" description="C2H2-type" evidence="3">
    <location>
        <begin position="487"/>
        <end position="510"/>
    </location>
</feature>
<feature type="region of interest" description="Disordered" evidence="2">
    <location>
        <begin position="123"/>
        <end position="153"/>
    </location>
</feature>
<organism evidence="5 6">
    <name type="scientific">Schizothecium vesticola</name>
    <dbReference type="NCBI Taxonomy" id="314040"/>
    <lineage>
        <taxon>Eukaryota</taxon>
        <taxon>Fungi</taxon>
        <taxon>Dikarya</taxon>
        <taxon>Ascomycota</taxon>
        <taxon>Pezizomycotina</taxon>
        <taxon>Sordariomycetes</taxon>
        <taxon>Sordariomycetidae</taxon>
        <taxon>Sordariales</taxon>
        <taxon>Schizotheciaceae</taxon>
        <taxon>Schizothecium</taxon>
    </lineage>
</organism>
<feature type="domain" description="C2H2-type" evidence="3">
    <location>
        <begin position="397"/>
        <end position="425"/>
    </location>
</feature>